<dbReference type="InterPro" id="IPR043732">
    <property type="entry name" value="DUF5675"/>
</dbReference>
<evidence type="ECO:0000313" key="2">
    <source>
        <dbReference type="EMBL" id="MFC0263502.1"/>
    </source>
</evidence>
<dbReference type="Proteomes" id="UP001589797">
    <property type="component" value="Unassembled WGS sequence"/>
</dbReference>
<organism evidence="2 3">
    <name type="scientific">Fontibacter flavus</name>
    <dbReference type="NCBI Taxonomy" id="654838"/>
    <lineage>
        <taxon>Bacteria</taxon>
        <taxon>Pseudomonadati</taxon>
        <taxon>Bacteroidota</taxon>
        <taxon>Cytophagia</taxon>
        <taxon>Cytophagales</taxon>
        <taxon>Cyclobacteriaceae</taxon>
        <taxon>Fontibacter</taxon>
    </lineage>
</organism>
<keyword evidence="3" id="KW-1185">Reference proteome</keyword>
<proteinExistence type="predicted"/>
<comment type="caution">
    <text evidence="2">The sequence shown here is derived from an EMBL/GenBank/DDBJ whole genome shotgun (WGS) entry which is preliminary data.</text>
</comment>
<sequence length="147" mass="17005">MKLILQRRYGKKETRGILYRDHKALCRTLEPPAAKIANCPCLPEGTYSLQLTYSEAKGWYPVLHCEGRAIKGRIFPLFQGHGYRNMCISPVSTFRETGRFSKLAFLKLLDSIENWLEQGEEIVLEIEEKPIKRHNIKPWSSQKVLSV</sequence>
<reference evidence="2 3" key="1">
    <citation type="submission" date="2024-09" db="EMBL/GenBank/DDBJ databases">
        <authorList>
            <person name="Sun Q."/>
            <person name="Mori K."/>
        </authorList>
    </citation>
    <scope>NUCLEOTIDE SEQUENCE [LARGE SCALE GENOMIC DNA]</scope>
    <source>
        <strain evidence="2 3">CCM 7650</strain>
    </source>
</reference>
<dbReference type="Pfam" id="PF18925">
    <property type="entry name" value="DUF5675"/>
    <property type="match status" value="1"/>
</dbReference>
<evidence type="ECO:0000259" key="1">
    <source>
        <dbReference type="Pfam" id="PF18925"/>
    </source>
</evidence>
<protein>
    <submittedName>
        <fullName evidence="2">DUF5675 family protein</fullName>
    </submittedName>
</protein>
<name>A0ABV6FV68_9BACT</name>
<accession>A0ABV6FV68</accession>
<gene>
    <name evidence="2" type="ORF">ACFFIP_12495</name>
</gene>
<dbReference type="RefSeq" id="WP_382387988.1">
    <property type="nucleotide sequence ID" value="NZ_JBHLWI010000035.1"/>
</dbReference>
<feature type="domain" description="DUF5675" evidence="1">
    <location>
        <begin position="5"/>
        <end position="117"/>
    </location>
</feature>
<evidence type="ECO:0000313" key="3">
    <source>
        <dbReference type="Proteomes" id="UP001589797"/>
    </source>
</evidence>
<dbReference type="EMBL" id="JBHLWI010000035">
    <property type="protein sequence ID" value="MFC0263502.1"/>
    <property type="molecule type" value="Genomic_DNA"/>
</dbReference>